<dbReference type="GO" id="GO:0016491">
    <property type="term" value="F:oxidoreductase activity"/>
    <property type="evidence" value="ECO:0007669"/>
    <property type="project" value="UniProtKB-KW"/>
</dbReference>
<keyword evidence="5" id="KW-0274">FAD</keyword>
<evidence type="ECO:0000256" key="4">
    <source>
        <dbReference type="ARBA" id="ARBA00022630"/>
    </source>
</evidence>
<protein>
    <submittedName>
        <fullName evidence="10">2-octaprenyl-6-methoxyphenyl hydroxylase</fullName>
        <ecNumber evidence="10">1.14.13.-</ecNumber>
    </submittedName>
</protein>
<dbReference type="NCBIfam" id="TIGR01984">
    <property type="entry name" value="UbiH"/>
    <property type="match status" value="1"/>
</dbReference>
<dbReference type="PRINTS" id="PR00420">
    <property type="entry name" value="RNGMNOXGNASE"/>
</dbReference>
<comment type="pathway">
    <text evidence="2">Cofactor biosynthesis; ubiquinone biosynthesis.</text>
</comment>
<evidence type="ECO:0000259" key="9">
    <source>
        <dbReference type="Pfam" id="PF01494"/>
    </source>
</evidence>
<dbReference type="EMBL" id="JBHRTD010000006">
    <property type="protein sequence ID" value="MFC3137552.1"/>
    <property type="molecule type" value="Genomic_DNA"/>
</dbReference>
<evidence type="ECO:0000256" key="2">
    <source>
        <dbReference type="ARBA" id="ARBA00004749"/>
    </source>
</evidence>
<evidence type="ECO:0000256" key="7">
    <source>
        <dbReference type="ARBA" id="ARBA00023033"/>
    </source>
</evidence>
<dbReference type="RefSeq" id="WP_248935187.1">
    <property type="nucleotide sequence ID" value="NZ_JAKILF010000002.1"/>
</dbReference>
<dbReference type="InterPro" id="IPR018168">
    <property type="entry name" value="Ubi_Hdrlase_CS"/>
</dbReference>
<dbReference type="Pfam" id="PF01494">
    <property type="entry name" value="FAD_binding_3"/>
    <property type="match status" value="1"/>
</dbReference>
<dbReference type="NCBIfam" id="TIGR01988">
    <property type="entry name" value="Ubi-OHases"/>
    <property type="match status" value="1"/>
</dbReference>
<organism evidence="10 11">
    <name type="scientific">Shewanella submarina</name>
    <dbReference type="NCBI Taxonomy" id="2016376"/>
    <lineage>
        <taxon>Bacteria</taxon>
        <taxon>Pseudomonadati</taxon>
        <taxon>Pseudomonadota</taxon>
        <taxon>Gammaproteobacteria</taxon>
        <taxon>Alteromonadales</taxon>
        <taxon>Shewanellaceae</taxon>
        <taxon>Shewanella</taxon>
    </lineage>
</organism>
<dbReference type="InterPro" id="IPR002938">
    <property type="entry name" value="FAD-bd"/>
</dbReference>
<dbReference type="PROSITE" id="PS01304">
    <property type="entry name" value="UBIH"/>
    <property type="match status" value="1"/>
</dbReference>
<keyword evidence="7" id="KW-0503">Monooxygenase</keyword>
<keyword evidence="11" id="KW-1185">Reference proteome</keyword>
<evidence type="ECO:0000256" key="3">
    <source>
        <dbReference type="ARBA" id="ARBA00005349"/>
    </source>
</evidence>
<comment type="similarity">
    <text evidence="3">Belongs to the UbiH/COQ6 family.</text>
</comment>
<proteinExistence type="inferred from homology"/>
<keyword evidence="8" id="KW-0472">Membrane</keyword>
<dbReference type="SUPFAM" id="SSF51905">
    <property type="entry name" value="FAD/NAD(P)-binding domain"/>
    <property type="match status" value="1"/>
</dbReference>
<comment type="caution">
    <text evidence="10">The sequence shown here is derived from an EMBL/GenBank/DDBJ whole genome shotgun (WGS) entry which is preliminary data.</text>
</comment>
<reference evidence="11" key="1">
    <citation type="journal article" date="2019" name="Int. J. Syst. Evol. Microbiol.">
        <title>The Global Catalogue of Microorganisms (GCM) 10K type strain sequencing project: providing services to taxonomists for standard genome sequencing and annotation.</title>
        <authorList>
            <consortium name="The Broad Institute Genomics Platform"/>
            <consortium name="The Broad Institute Genome Sequencing Center for Infectious Disease"/>
            <person name="Wu L."/>
            <person name="Ma J."/>
        </authorList>
    </citation>
    <scope>NUCLEOTIDE SEQUENCE [LARGE SCALE GENOMIC DNA]</scope>
    <source>
        <strain evidence="11">KCTC 52277</strain>
    </source>
</reference>
<evidence type="ECO:0000256" key="5">
    <source>
        <dbReference type="ARBA" id="ARBA00022827"/>
    </source>
</evidence>
<dbReference type="EC" id="1.14.13.-" evidence="10"/>
<keyword evidence="8" id="KW-1133">Transmembrane helix</keyword>
<dbReference type="InterPro" id="IPR051205">
    <property type="entry name" value="UbiH/COQ6_monooxygenase"/>
</dbReference>
<accession>A0ABV7G7Q3</accession>
<name>A0ABV7G7Q3_9GAMM</name>
<keyword evidence="6 10" id="KW-0560">Oxidoreductase</keyword>
<dbReference type="NCBIfam" id="NF004356">
    <property type="entry name" value="PRK05732.1"/>
    <property type="match status" value="1"/>
</dbReference>
<evidence type="ECO:0000256" key="1">
    <source>
        <dbReference type="ARBA" id="ARBA00001974"/>
    </source>
</evidence>
<dbReference type="Proteomes" id="UP001595621">
    <property type="component" value="Unassembled WGS sequence"/>
</dbReference>
<dbReference type="PANTHER" id="PTHR43876:SF8">
    <property type="entry name" value="2-OCTAPRENYL-6-METHOXYPHENOL HYDROXYLASE"/>
    <property type="match status" value="1"/>
</dbReference>
<dbReference type="PANTHER" id="PTHR43876">
    <property type="entry name" value="UBIQUINONE BIOSYNTHESIS MONOOXYGENASE COQ6, MITOCHONDRIAL"/>
    <property type="match status" value="1"/>
</dbReference>
<feature type="transmembrane region" description="Helical" evidence="8">
    <location>
        <begin position="12"/>
        <end position="29"/>
    </location>
</feature>
<dbReference type="InterPro" id="IPR011295">
    <property type="entry name" value="UbiH"/>
</dbReference>
<dbReference type="InterPro" id="IPR036188">
    <property type="entry name" value="FAD/NAD-bd_sf"/>
</dbReference>
<sequence>MSSESTQSHYDVVIIGGAMAGATLALGLAKLGASGRKLRIALVEAFKVSKSHPGFDARAIALSHGSVHQLDTLGLWPALRHLGTKIDTIHVSDRGHFGMTRMDAEAFKVPAFGQVVELAAVGQVLDAMLEKSDISYFCPDSLQQIDAGKHCHTLTLSSGAQLTASLVVAADGAQSKVRQQFKLQQQATEFGQSAVIANIAVTGGKPGMAWERFTESGPLAMLPMSQVDGLHRLSVVWALEHEQAEWVMTLDESGFLAELQQAFGYRAGRFVQAGTRHCYPLTMSVMPRPGYHRCVFIGNAAQTLHPIAGQGFNLGLRDVVDLIACIEKQLCSGEDVGATTLVHDFLRSRAEDRQSTVTNIEFLVRGFSNNYLPLTAGRNMGLRLLSWIPPLKTPLAHQAMGWRSVEARGI</sequence>
<dbReference type="InterPro" id="IPR010971">
    <property type="entry name" value="UbiH/COQ6"/>
</dbReference>
<dbReference type="Gene3D" id="3.50.50.60">
    <property type="entry name" value="FAD/NAD(P)-binding domain"/>
    <property type="match status" value="2"/>
</dbReference>
<evidence type="ECO:0000256" key="6">
    <source>
        <dbReference type="ARBA" id="ARBA00023002"/>
    </source>
</evidence>
<keyword evidence="8" id="KW-0812">Transmembrane</keyword>
<comment type="cofactor">
    <cofactor evidence="1">
        <name>FAD</name>
        <dbReference type="ChEBI" id="CHEBI:57692"/>
    </cofactor>
</comment>
<gene>
    <name evidence="10" type="primary">ubiH</name>
    <name evidence="10" type="synonym">visB</name>
    <name evidence="10" type="ORF">ACFOE0_05035</name>
</gene>
<evidence type="ECO:0000313" key="10">
    <source>
        <dbReference type="EMBL" id="MFC3137552.1"/>
    </source>
</evidence>
<evidence type="ECO:0000313" key="11">
    <source>
        <dbReference type="Proteomes" id="UP001595621"/>
    </source>
</evidence>
<evidence type="ECO:0000256" key="8">
    <source>
        <dbReference type="SAM" id="Phobius"/>
    </source>
</evidence>
<feature type="domain" description="FAD-binding" evidence="9">
    <location>
        <begin position="10"/>
        <end position="325"/>
    </location>
</feature>
<keyword evidence="4" id="KW-0285">Flavoprotein</keyword>